<protein>
    <submittedName>
        <fullName evidence="1">Uncharacterized protein</fullName>
    </submittedName>
</protein>
<dbReference type="AlphaFoldDB" id="A0A6A3PII2"/>
<dbReference type="EMBL" id="QXFZ01006300">
    <property type="protein sequence ID" value="KAE9058953.1"/>
    <property type="molecule type" value="Genomic_DNA"/>
</dbReference>
<name>A0A6A3PII2_9STRA</name>
<gene>
    <name evidence="1" type="ORF">PF007_g31112</name>
</gene>
<proteinExistence type="predicted"/>
<organism evidence="1 2">
    <name type="scientific">Phytophthora fragariae</name>
    <dbReference type="NCBI Taxonomy" id="53985"/>
    <lineage>
        <taxon>Eukaryota</taxon>
        <taxon>Sar</taxon>
        <taxon>Stramenopiles</taxon>
        <taxon>Oomycota</taxon>
        <taxon>Peronosporomycetes</taxon>
        <taxon>Peronosporales</taxon>
        <taxon>Peronosporaceae</taxon>
        <taxon>Phytophthora</taxon>
    </lineage>
</organism>
<sequence length="55" mass="6240">MPRARVAILSSAVCPRHSSTCTKTFCCSWRLQTVLQCQVSWTANLVSLYIYSERS</sequence>
<accession>A0A6A3PII2</accession>
<reference evidence="1 2" key="1">
    <citation type="submission" date="2018-08" db="EMBL/GenBank/DDBJ databases">
        <title>Genomic investigation of the strawberry pathogen Phytophthora fragariae indicates pathogenicity is determined by transcriptional variation in three key races.</title>
        <authorList>
            <person name="Adams T.M."/>
            <person name="Armitage A.D."/>
            <person name="Sobczyk M.K."/>
            <person name="Bates H.J."/>
            <person name="Dunwell J.M."/>
            <person name="Nellist C.F."/>
            <person name="Harrison R.J."/>
        </authorList>
    </citation>
    <scope>NUCLEOTIDE SEQUENCE [LARGE SCALE GENOMIC DNA]</scope>
    <source>
        <strain evidence="1 2">NOV-71</strain>
    </source>
</reference>
<evidence type="ECO:0000313" key="2">
    <source>
        <dbReference type="Proteomes" id="UP000441208"/>
    </source>
</evidence>
<comment type="caution">
    <text evidence="1">The sequence shown here is derived from an EMBL/GenBank/DDBJ whole genome shotgun (WGS) entry which is preliminary data.</text>
</comment>
<dbReference type="Proteomes" id="UP000441208">
    <property type="component" value="Unassembled WGS sequence"/>
</dbReference>
<evidence type="ECO:0000313" key="1">
    <source>
        <dbReference type="EMBL" id="KAE9058953.1"/>
    </source>
</evidence>